<sequence>MVDEAYDIELKYSRFVLDGDNLFPKIMPAAIKGVENVEGDRGVGRIKLVTFGEGTIQLKNKKHQIYGLDKENFTYSYSLIEIECDALMGDLESITYLRTYLLLTEDPFAYIKAYIILKATLKSHDSKESPA</sequence>
<accession>A0AA88RFX4</accession>
<evidence type="ECO:0000313" key="3">
    <source>
        <dbReference type="EMBL" id="KAK2988834.1"/>
    </source>
</evidence>
<evidence type="ECO:0000313" key="4">
    <source>
        <dbReference type="Proteomes" id="UP001187471"/>
    </source>
</evidence>
<dbReference type="GO" id="GO:0038023">
    <property type="term" value="F:signaling receptor activity"/>
    <property type="evidence" value="ECO:0007669"/>
    <property type="project" value="InterPro"/>
</dbReference>
<dbReference type="InterPro" id="IPR024949">
    <property type="entry name" value="Bet_v_I_allergen"/>
</dbReference>
<dbReference type="Gene3D" id="3.30.530.20">
    <property type="match status" value="1"/>
</dbReference>
<dbReference type="GO" id="GO:0005634">
    <property type="term" value="C:nucleus"/>
    <property type="evidence" value="ECO:0007669"/>
    <property type="project" value="TreeGrafter"/>
</dbReference>
<feature type="domain" description="Bet v I/Major latex protein" evidence="2">
    <location>
        <begin position="15"/>
        <end position="81"/>
    </location>
</feature>
<proteinExistence type="inferred from homology"/>
<dbReference type="EMBL" id="JAVXUO010000821">
    <property type="protein sequence ID" value="KAK2988834.1"/>
    <property type="molecule type" value="Genomic_DNA"/>
</dbReference>
<dbReference type="SUPFAM" id="SSF55961">
    <property type="entry name" value="Bet v1-like"/>
    <property type="match status" value="1"/>
</dbReference>
<name>A0AA88RFX4_9ASTE</name>
<dbReference type="GO" id="GO:0010427">
    <property type="term" value="F:abscisic acid binding"/>
    <property type="evidence" value="ECO:0007669"/>
    <property type="project" value="InterPro"/>
</dbReference>
<evidence type="ECO:0000256" key="1">
    <source>
        <dbReference type="ARBA" id="ARBA00009744"/>
    </source>
</evidence>
<dbReference type="PANTHER" id="PTHR31213:SF55">
    <property type="entry name" value="STRESS-INDUCED PROTEIN SAM22"/>
    <property type="match status" value="1"/>
</dbReference>
<comment type="similarity">
    <text evidence="1">Belongs to the BetVI family.</text>
</comment>
<keyword evidence="4" id="KW-1185">Reference proteome</keyword>
<dbReference type="GO" id="GO:0005737">
    <property type="term" value="C:cytoplasm"/>
    <property type="evidence" value="ECO:0007669"/>
    <property type="project" value="TreeGrafter"/>
</dbReference>
<dbReference type="InterPro" id="IPR023393">
    <property type="entry name" value="START-like_dom_sf"/>
</dbReference>
<gene>
    <name evidence="3" type="ORF">RJ640_001429</name>
</gene>
<reference evidence="3" key="1">
    <citation type="submission" date="2022-12" db="EMBL/GenBank/DDBJ databases">
        <title>Draft genome assemblies for two species of Escallonia (Escalloniales).</title>
        <authorList>
            <person name="Chanderbali A."/>
            <person name="Dervinis C."/>
            <person name="Anghel I."/>
            <person name="Soltis D."/>
            <person name="Soltis P."/>
            <person name="Zapata F."/>
        </authorList>
    </citation>
    <scope>NUCLEOTIDE SEQUENCE</scope>
    <source>
        <strain evidence="3">UCBG92.1500</strain>
        <tissue evidence="3">Leaf</tissue>
    </source>
</reference>
<dbReference type="Proteomes" id="UP001187471">
    <property type="component" value="Unassembled WGS sequence"/>
</dbReference>
<dbReference type="GO" id="GO:0009738">
    <property type="term" value="P:abscisic acid-activated signaling pathway"/>
    <property type="evidence" value="ECO:0007669"/>
    <property type="project" value="InterPro"/>
</dbReference>
<dbReference type="AlphaFoldDB" id="A0AA88RFX4"/>
<dbReference type="GO" id="GO:0004864">
    <property type="term" value="F:protein phosphatase inhibitor activity"/>
    <property type="evidence" value="ECO:0007669"/>
    <property type="project" value="InterPro"/>
</dbReference>
<dbReference type="InterPro" id="IPR050279">
    <property type="entry name" value="Plant_def-hormone_signal"/>
</dbReference>
<protein>
    <recommendedName>
        <fullName evidence="2">Bet v I/Major latex protein domain-containing protein</fullName>
    </recommendedName>
</protein>
<dbReference type="PANTHER" id="PTHR31213">
    <property type="entry name" value="OS08G0374000 PROTEIN-RELATED"/>
    <property type="match status" value="1"/>
</dbReference>
<evidence type="ECO:0000259" key="2">
    <source>
        <dbReference type="Pfam" id="PF00407"/>
    </source>
</evidence>
<organism evidence="3 4">
    <name type="scientific">Escallonia rubra</name>
    <dbReference type="NCBI Taxonomy" id="112253"/>
    <lineage>
        <taxon>Eukaryota</taxon>
        <taxon>Viridiplantae</taxon>
        <taxon>Streptophyta</taxon>
        <taxon>Embryophyta</taxon>
        <taxon>Tracheophyta</taxon>
        <taxon>Spermatophyta</taxon>
        <taxon>Magnoliopsida</taxon>
        <taxon>eudicotyledons</taxon>
        <taxon>Gunneridae</taxon>
        <taxon>Pentapetalae</taxon>
        <taxon>asterids</taxon>
        <taxon>campanulids</taxon>
        <taxon>Escalloniales</taxon>
        <taxon>Escalloniaceae</taxon>
        <taxon>Escallonia</taxon>
    </lineage>
</organism>
<dbReference type="InterPro" id="IPR000916">
    <property type="entry name" value="Bet_v_I/MLP"/>
</dbReference>
<dbReference type="PRINTS" id="PR00634">
    <property type="entry name" value="BETALLERGEN"/>
</dbReference>
<comment type="caution">
    <text evidence="3">The sequence shown here is derived from an EMBL/GenBank/DDBJ whole genome shotgun (WGS) entry which is preliminary data.</text>
</comment>
<dbReference type="Pfam" id="PF00407">
    <property type="entry name" value="Bet_v_1"/>
    <property type="match status" value="1"/>
</dbReference>
<dbReference type="GO" id="GO:0006952">
    <property type="term" value="P:defense response"/>
    <property type="evidence" value="ECO:0007669"/>
    <property type="project" value="InterPro"/>
</dbReference>